<organism evidence="1 2">
    <name type="scientific">Lentzea atacamensis</name>
    <dbReference type="NCBI Taxonomy" id="531938"/>
    <lineage>
        <taxon>Bacteria</taxon>
        <taxon>Bacillati</taxon>
        <taxon>Actinomycetota</taxon>
        <taxon>Actinomycetes</taxon>
        <taxon>Pseudonocardiales</taxon>
        <taxon>Pseudonocardiaceae</taxon>
        <taxon>Lentzea</taxon>
    </lineage>
</organism>
<dbReference type="EMBL" id="QGHB01000016">
    <property type="protein sequence ID" value="PWK81710.1"/>
    <property type="molecule type" value="Genomic_DNA"/>
</dbReference>
<protein>
    <submittedName>
        <fullName evidence="1">Uncharacterized protein</fullName>
    </submittedName>
</protein>
<gene>
    <name evidence="1" type="ORF">C8D88_116122</name>
</gene>
<proteinExistence type="predicted"/>
<evidence type="ECO:0000313" key="1">
    <source>
        <dbReference type="EMBL" id="PWK81710.1"/>
    </source>
</evidence>
<dbReference type="Proteomes" id="UP000246005">
    <property type="component" value="Unassembled WGS sequence"/>
</dbReference>
<accession>A0A316HNF6</accession>
<name>A0A316HNF6_9PSEU</name>
<sequence length="56" mass="6264">MSFDPHQYARQTLIRHAHQYAQQGGNDPQARELAAAFRQVGRELAASLEQVRSADA</sequence>
<reference evidence="1 2" key="1">
    <citation type="submission" date="2018-05" db="EMBL/GenBank/DDBJ databases">
        <title>Genomic Encyclopedia of Type Strains, Phase IV (KMG-IV): sequencing the most valuable type-strain genomes for metagenomic binning, comparative biology and taxonomic classification.</title>
        <authorList>
            <person name="Goeker M."/>
        </authorList>
    </citation>
    <scope>NUCLEOTIDE SEQUENCE [LARGE SCALE GENOMIC DNA]</scope>
    <source>
        <strain evidence="1 2">DSM 45480</strain>
    </source>
</reference>
<dbReference type="AlphaFoldDB" id="A0A316HNF6"/>
<evidence type="ECO:0000313" key="2">
    <source>
        <dbReference type="Proteomes" id="UP000246005"/>
    </source>
</evidence>
<comment type="caution">
    <text evidence="1">The sequence shown here is derived from an EMBL/GenBank/DDBJ whole genome shotgun (WGS) entry which is preliminary data.</text>
</comment>